<accession>A0A0H4PGG8</accession>
<organism evidence="1 2">
    <name type="scientific">Cyclobacterium amurskyense</name>
    <dbReference type="NCBI Taxonomy" id="320787"/>
    <lineage>
        <taxon>Bacteria</taxon>
        <taxon>Pseudomonadati</taxon>
        <taxon>Bacteroidota</taxon>
        <taxon>Cytophagia</taxon>
        <taxon>Cytophagales</taxon>
        <taxon>Cyclobacteriaceae</taxon>
        <taxon>Cyclobacterium</taxon>
    </lineage>
</organism>
<dbReference type="RefSeq" id="WP_048643423.1">
    <property type="nucleotide sequence ID" value="NZ_CAXBGM010000048.1"/>
</dbReference>
<dbReference type="OrthoDB" id="1442049at2"/>
<keyword evidence="2" id="KW-1185">Reference proteome</keyword>
<dbReference type="KEGG" id="camu:CA2015_3941"/>
<dbReference type="AlphaFoldDB" id="A0A0H4PGG8"/>
<evidence type="ECO:0000313" key="2">
    <source>
        <dbReference type="Proteomes" id="UP000036520"/>
    </source>
</evidence>
<protein>
    <submittedName>
        <fullName evidence="1">Uncharacterized protein</fullName>
    </submittedName>
</protein>
<name>A0A0H4PGG8_9BACT</name>
<reference evidence="1 2" key="1">
    <citation type="submission" date="2015-07" db="EMBL/GenBank/DDBJ databases">
        <authorList>
            <person name="Kim K.M."/>
        </authorList>
    </citation>
    <scope>NUCLEOTIDE SEQUENCE [LARGE SCALE GENOMIC DNA]</scope>
    <source>
        <strain evidence="1 2">KCTC 12363</strain>
    </source>
</reference>
<proteinExistence type="predicted"/>
<dbReference type="Proteomes" id="UP000036520">
    <property type="component" value="Chromosome"/>
</dbReference>
<dbReference type="STRING" id="320787.CA2015_3941"/>
<gene>
    <name evidence="1" type="ORF">CA2015_3941</name>
</gene>
<evidence type="ECO:0000313" key="1">
    <source>
        <dbReference type="EMBL" id="AKP53304.1"/>
    </source>
</evidence>
<dbReference type="EMBL" id="CP012040">
    <property type="protein sequence ID" value="AKP53304.1"/>
    <property type="molecule type" value="Genomic_DNA"/>
</dbReference>
<sequence>MLYIKFDIKDSTKFEDFQKLYEHMDNVRQPGFKFEEPEPTIIDWDNLSKKETDEAYKKLIDSLDEDPADERYKSIIPDYANDFLEKYLGVDNDKLGVLGIQKALSIFNYLEFDFEVYLTRLEKQNEHFGIIEYETDNFPYGGIDRFLMVMKAFELQPKECFDGFTIFEFKWKTDYEYEPIEFPEKTKEYLNRIRE</sequence>